<gene>
    <name evidence="1" type="ordered locus">Mchl_3828</name>
</gene>
<dbReference type="RefSeq" id="WP_015951842.1">
    <property type="nucleotide sequence ID" value="NC_011757.1"/>
</dbReference>
<reference evidence="2" key="1">
    <citation type="submission" date="2008-12" db="EMBL/GenBank/DDBJ databases">
        <title>Complete sequence of chromosome of Methylobacterium chloromethanicum CM4.</title>
        <authorList>
            <consortium name="US DOE Joint Genome Institute"/>
            <person name="Lucas S."/>
            <person name="Copeland A."/>
            <person name="Lapidus A."/>
            <person name="Glavina del Rio T."/>
            <person name="Dalin E."/>
            <person name="Tice H."/>
            <person name="Bruce D."/>
            <person name="Goodwin L."/>
            <person name="Pitluck S."/>
            <person name="Chertkov O."/>
            <person name="Brettin T."/>
            <person name="Detter J.C."/>
            <person name="Han C."/>
            <person name="Larimer F."/>
            <person name="Land M."/>
            <person name="Hauser L."/>
            <person name="Kyrpides N."/>
            <person name="Mikhailova N."/>
            <person name="Marx C."/>
            <person name="Richardson P."/>
        </authorList>
    </citation>
    <scope>NUCLEOTIDE SEQUENCE [LARGE SCALE GENOMIC DNA]</scope>
    <source>
        <strain evidence="2">CM4 / NCIMB 13688</strain>
    </source>
</reference>
<organism evidence="1 2">
    <name type="scientific">Methylorubrum extorquens (strain CM4 / NCIMB 13688)</name>
    <name type="common">Methylobacterium extorquens</name>
    <dbReference type="NCBI Taxonomy" id="440085"/>
    <lineage>
        <taxon>Bacteria</taxon>
        <taxon>Pseudomonadati</taxon>
        <taxon>Pseudomonadota</taxon>
        <taxon>Alphaproteobacteria</taxon>
        <taxon>Hyphomicrobiales</taxon>
        <taxon>Methylobacteriaceae</taxon>
        <taxon>Methylorubrum</taxon>
    </lineage>
</organism>
<dbReference type="EMBL" id="CP001298">
    <property type="protein sequence ID" value="ACK84644.1"/>
    <property type="molecule type" value="Genomic_DNA"/>
</dbReference>
<evidence type="ECO:0000313" key="2">
    <source>
        <dbReference type="Proteomes" id="UP000002385"/>
    </source>
</evidence>
<name>B7KXP2_METC4</name>
<dbReference type="KEGG" id="mch:Mchl_3828"/>
<dbReference type="Proteomes" id="UP000002385">
    <property type="component" value="Chromosome"/>
</dbReference>
<dbReference type="HOGENOM" id="CLU_203895_0_0_5"/>
<sequence>MRISLVVTAPGDRPHARSEITIGPLTTFARETPEEEVRAPCVEQRGP</sequence>
<reference evidence="1 2" key="2">
    <citation type="journal article" date="2012" name="J. Bacteriol.">
        <title>Complete genome sequences of six strains of the genus Methylobacterium.</title>
        <authorList>
            <person name="Marx C.J."/>
            <person name="Bringel F."/>
            <person name="Chistoserdova L."/>
            <person name="Moulin L."/>
            <person name="Farhan Ul Haque M."/>
            <person name="Fleischman D.E."/>
            <person name="Gruffaz C."/>
            <person name="Jourand P."/>
            <person name="Knief C."/>
            <person name="Lee M.C."/>
            <person name="Muller E.E."/>
            <person name="Nadalig T."/>
            <person name="Peyraud R."/>
            <person name="Roselli S."/>
            <person name="Russ L."/>
            <person name="Goodwin L.A."/>
            <person name="Ivanova N."/>
            <person name="Kyrpides N."/>
            <person name="Lajus A."/>
            <person name="Land M.L."/>
            <person name="Medigue C."/>
            <person name="Mikhailova N."/>
            <person name="Nolan M."/>
            <person name="Woyke T."/>
            <person name="Stolyar S."/>
            <person name="Vorholt J.A."/>
            <person name="Vuilleumier S."/>
        </authorList>
    </citation>
    <scope>NUCLEOTIDE SEQUENCE [LARGE SCALE GENOMIC DNA]</scope>
    <source>
        <strain evidence="2">CM4 / NCIMB 13688</strain>
    </source>
</reference>
<accession>B7KXP2</accession>
<proteinExistence type="predicted"/>
<dbReference type="AlphaFoldDB" id="B7KXP2"/>
<protein>
    <submittedName>
        <fullName evidence="1">Uncharacterized protein</fullName>
    </submittedName>
</protein>
<evidence type="ECO:0000313" key="1">
    <source>
        <dbReference type="EMBL" id="ACK84644.1"/>
    </source>
</evidence>